<protein>
    <submittedName>
        <fullName evidence="2">Uncharacterized protein</fullName>
    </submittedName>
</protein>
<sequence length="276" mass="27753">MTGAQASGSVSSGGEGRAARDLIKKLAGVGARIDGFLVVPLEASKSLKETLGDGTPAFGLSEALITAAIAVPKGVVGALNAAEDTMKVVDAWNSAPAGTSRGRAALAASSSLLNDLSAVASGVASVTPLFAPTVTVPLMVAATTMTLAGGLIKGFTAAPPRSASTEGRQSATRSISNAGGPAAAPPSGPIRSVRDLDKRLGELVAALKVGRAQLVELMTGRIKPLGASVDAYLQGSSRSSYRQATRSVEEATEAVIASARALDQARVDVEKYRSAL</sequence>
<organism evidence="2 3">
    <name type="scientific">Pseudoclavibacter helvolus</name>
    <dbReference type="NCBI Taxonomy" id="255205"/>
    <lineage>
        <taxon>Bacteria</taxon>
        <taxon>Bacillati</taxon>
        <taxon>Actinomycetota</taxon>
        <taxon>Actinomycetes</taxon>
        <taxon>Micrococcales</taxon>
        <taxon>Microbacteriaceae</taxon>
        <taxon>Pseudoclavibacter</taxon>
    </lineage>
</organism>
<feature type="compositionally biased region" description="Polar residues" evidence="1">
    <location>
        <begin position="162"/>
        <end position="177"/>
    </location>
</feature>
<proteinExistence type="predicted"/>
<name>A0A7W4UPF7_9MICO</name>
<gene>
    <name evidence="2" type="ORF">FHX72_002385</name>
</gene>
<evidence type="ECO:0000313" key="2">
    <source>
        <dbReference type="EMBL" id="MBB2958240.1"/>
    </source>
</evidence>
<evidence type="ECO:0000313" key="3">
    <source>
        <dbReference type="Proteomes" id="UP000545286"/>
    </source>
</evidence>
<reference evidence="2 3" key="1">
    <citation type="submission" date="2020-08" db="EMBL/GenBank/DDBJ databases">
        <title>Sequencing the genomes of 1000 actinobacteria strains.</title>
        <authorList>
            <person name="Klenk H.-P."/>
        </authorList>
    </citation>
    <scope>NUCLEOTIDE SEQUENCE [LARGE SCALE GENOMIC DNA]</scope>
    <source>
        <strain evidence="2 3">DSM 20419</strain>
    </source>
</reference>
<comment type="caution">
    <text evidence="2">The sequence shown here is derived from an EMBL/GenBank/DDBJ whole genome shotgun (WGS) entry which is preliminary data.</text>
</comment>
<dbReference type="EMBL" id="JACHWJ010000003">
    <property type="protein sequence ID" value="MBB2958240.1"/>
    <property type="molecule type" value="Genomic_DNA"/>
</dbReference>
<evidence type="ECO:0000256" key="1">
    <source>
        <dbReference type="SAM" id="MobiDB-lite"/>
    </source>
</evidence>
<dbReference type="RefSeq" id="WP_183625209.1">
    <property type="nucleotide sequence ID" value="NZ_JACHWJ010000003.1"/>
</dbReference>
<accession>A0A7W4UPF7</accession>
<dbReference type="Proteomes" id="UP000545286">
    <property type="component" value="Unassembled WGS sequence"/>
</dbReference>
<dbReference type="AlphaFoldDB" id="A0A7W4UPF7"/>
<keyword evidence="3" id="KW-1185">Reference proteome</keyword>
<feature type="region of interest" description="Disordered" evidence="1">
    <location>
        <begin position="158"/>
        <end position="190"/>
    </location>
</feature>